<sequence length="94" mass="10686">FFDGYASNIPRCVNVDGGKFAGLKSHDYHMNKLKSSNSPTYNAELYNLVFGPIRAELFSGCYVNNVKFWGLHEMTSCVRKIAVSMSRWRGKYGH</sequence>
<feature type="non-terminal residue" evidence="1">
    <location>
        <position position="1"/>
    </location>
</feature>
<reference evidence="1" key="1">
    <citation type="journal article" date="2019" name="Science">
        <title>Mutation of a bHLH transcription factor allowed almond domestication.</title>
        <authorList>
            <person name="Sanchez-Perez R."/>
            <person name="Pavan S."/>
            <person name="Mazzeo R."/>
            <person name="Moldovan C."/>
            <person name="Aiese Cigliano R."/>
            <person name="Del Cueto J."/>
            <person name="Ricciardi F."/>
            <person name="Lotti C."/>
            <person name="Ricciardi L."/>
            <person name="Dicenta F."/>
            <person name="Lopez-Marques R.L."/>
            <person name="Lindberg Moller B."/>
        </authorList>
    </citation>
    <scope>NUCLEOTIDE SEQUENCE</scope>
</reference>
<accession>A0A4Y1QXB5</accession>
<organism evidence="1">
    <name type="scientific">Prunus dulcis</name>
    <name type="common">Almond</name>
    <name type="synonym">Amygdalus dulcis</name>
    <dbReference type="NCBI Taxonomy" id="3755"/>
    <lineage>
        <taxon>Eukaryota</taxon>
        <taxon>Viridiplantae</taxon>
        <taxon>Streptophyta</taxon>
        <taxon>Embryophyta</taxon>
        <taxon>Tracheophyta</taxon>
        <taxon>Spermatophyta</taxon>
        <taxon>Magnoliopsida</taxon>
        <taxon>eudicotyledons</taxon>
        <taxon>Gunneridae</taxon>
        <taxon>Pentapetalae</taxon>
        <taxon>rosids</taxon>
        <taxon>fabids</taxon>
        <taxon>Rosales</taxon>
        <taxon>Rosaceae</taxon>
        <taxon>Amygdaloideae</taxon>
        <taxon>Amygdaleae</taxon>
        <taxon>Prunus</taxon>
    </lineage>
</organism>
<dbReference type="EMBL" id="AP019298">
    <property type="protein sequence ID" value="BBG96493.1"/>
    <property type="molecule type" value="Genomic_DNA"/>
</dbReference>
<evidence type="ECO:0000313" key="1">
    <source>
        <dbReference type="EMBL" id="BBG96493.1"/>
    </source>
</evidence>
<gene>
    <name evidence="1" type="ORF">Prudu_005312</name>
</gene>
<proteinExistence type="predicted"/>
<protein>
    <submittedName>
        <fullName evidence="1">Uncharacterized protein</fullName>
    </submittedName>
</protein>
<name>A0A4Y1QXB5_PRUDU</name>
<dbReference type="AlphaFoldDB" id="A0A4Y1QXB5"/>